<evidence type="ECO:0000313" key="3">
    <source>
        <dbReference type="Proteomes" id="UP000326452"/>
    </source>
</evidence>
<proteinExistence type="predicted"/>
<organism evidence="2 3">
    <name type="scientific">Pseudomonas fluorescens</name>
    <dbReference type="NCBI Taxonomy" id="294"/>
    <lineage>
        <taxon>Bacteria</taxon>
        <taxon>Pseudomonadati</taxon>
        <taxon>Pseudomonadota</taxon>
        <taxon>Gammaproteobacteria</taxon>
        <taxon>Pseudomonadales</taxon>
        <taxon>Pseudomonadaceae</taxon>
        <taxon>Pseudomonas</taxon>
    </lineage>
</organism>
<keyword evidence="1" id="KW-0812">Transmembrane</keyword>
<evidence type="ECO:0000313" key="2">
    <source>
        <dbReference type="EMBL" id="VVP98529.1"/>
    </source>
</evidence>
<dbReference type="OrthoDB" id="6907251at2"/>
<sequence length="72" mass="7358">MSYSRVVAKIKSEIAFFKGLAKDTEGASAIEYALVVGLVALVVAAFGNGIGTQVTRILTAIQTALTPAVTGS</sequence>
<name>A0A5E7TJK6_PSEFL</name>
<reference evidence="2 3" key="1">
    <citation type="submission" date="2019-09" db="EMBL/GenBank/DDBJ databases">
        <authorList>
            <person name="Chandra G."/>
            <person name="Truman W A."/>
        </authorList>
    </citation>
    <scope>NUCLEOTIDE SEQUENCE [LARGE SCALE GENOMIC DNA]</scope>
    <source>
        <strain evidence="2">PS941</strain>
    </source>
</reference>
<evidence type="ECO:0008006" key="4">
    <source>
        <dbReference type="Google" id="ProtNLM"/>
    </source>
</evidence>
<dbReference type="Pfam" id="PF04964">
    <property type="entry name" value="Flp_Fap"/>
    <property type="match status" value="1"/>
</dbReference>
<dbReference type="InterPro" id="IPR007047">
    <property type="entry name" value="Flp_Fap"/>
</dbReference>
<keyword evidence="1" id="KW-1133">Transmembrane helix</keyword>
<dbReference type="EMBL" id="CABVJC010000003">
    <property type="protein sequence ID" value="VVP98529.1"/>
    <property type="molecule type" value="Genomic_DNA"/>
</dbReference>
<dbReference type="RefSeq" id="WP_150693083.1">
    <property type="nucleotide sequence ID" value="NZ_CABVJC010000003.1"/>
</dbReference>
<dbReference type="AlphaFoldDB" id="A0A5E7TJK6"/>
<keyword evidence="1" id="KW-0472">Membrane</keyword>
<accession>A0A5E7TJK6</accession>
<evidence type="ECO:0000256" key="1">
    <source>
        <dbReference type="SAM" id="Phobius"/>
    </source>
</evidence>
<protein>
    <recommendedName>
        <fullName evidence="4">Flp family type IVb pilin</fullName>
    </recommendedName>
</protein>
<dbReference type="Proteomes" id="UP000326452">
    <property type="component" value="Unassembled WGS sequence"/>
</dbReference>
<feature type="transmembrane region" description="Helical" evidence="1">
    <location>
        <begin position="29"/>
        <end position="47"/>
    </location>
</feature>
<gene>
    <name evidence="2" type="ORF">PS941_02364</name>
</gene>